<evidence type="ECO:0000256" key="3">
    <source>
        <dbReference type="ARBA" id="ARBA00022670"/>
    </source>
</evidence>
<sequence length="917" mass="103328">MSAGSLDKPASEYRLPTNVKPSHYDLTIRTDLDNSIFDGVVKINLDVKEPTSKIVLNSNGLKLDKAYILSGASKDELAASDYSVDEKDKRVTFTFPTTFDAGSKLELKIGFAGELTDSMVGYYRSSYEKDGQKKYYSLTQFEAVDARRAFPCWDEPALKATFDITLVSKVDTVNISNSAAISEETFSANDQKHLALKETFPQLDGQWKITKYQTTPIMSTYLVAFANGPFEYIESTVKLPLSNKTVPLRVYATADLIHQAQFALDVKAKVLPLYEQIFDVPYPLPKLDTLVATDFDAGAMENWGLITGRTNSFLLDPKRADMAGKKRVVVVQSHEVAHMWFGNITTMEWWDYLYLNEGFATLVCSLRWTCSFAYVDYEDGRSYYYRVFPEFKANSEFIDDHLNRALALDAKLSSHPIEVSCPNADSIGQIFDALSYSKAASVLRMLLAYVGEDKFLKGVSLYLKNHMYGNSVTNDLWKGISEATGLDIPKLMDNWINKMGFPVVTVTETPNGIKVRQDRFLETGIAEDKDNQTLWSIPLSILTIDSNGKSIVDRTAILDTREKEFHLDTSKPFKINAGTNGVYRVLYTSDRLSKIAAEVAKPNSVFSLEDRMGLINDSMALSKAALTKLSGALTLIDALRQEEEYLVWNGISGNLGNVAAIWLDNAEVFDLLNEFRRSLFGPIVKKLGYEYPASDSPDTTQLRTCAIGASAVAEDMTVVNELKSRFDHYLKTGDDSKIPADLQRITYRVAVKYGGRDEYNAVKAIFEKAPTPTARIAAILALGQAQDGELLKETFNITLRGARDQDVIYFFRGLGSNRKSKMMLVEFFKQNYDELYKRFENTFMFKYFVEDAFGGLSTEKDLQETIEYFKDKDVTRYKMALNQTLDGIRARIAYLKHSTSDIETWLKEWKRKNASAL</sequence>
<comment type="caution">
    <text evidence="12">The sequence shown here is derived from an EMBL/GenBank/DDBJ whole genome shotgun (WGS) entry which is preliminary data.</text>
</comment>
<keyword evidence="5 8" id="KW-0378">Hydrolase</keyword>
<comment type="similarity">
    <text evidence="1 8">Belongs to the peptidase M1 family.</text>
</comment>
<evidence type="ECO:0000256" key="5">
    <source>
        <dbReference type="ARBA" id="ARBA00022801"/>
    </source>
</evidence>
<reference evidence="12 13" key="1">
    <citation type="submission" date="2024-01" db="EMBL/GenBank/DDBJ databases">
        <title>A draft genome for the cacao thread blight pathogen Marasmiellus scandens.</title>
        <authorList>
            <person name="Baruah I.K."/>
            <person name="Leung J."/>
            <person name="Bukari Y."/>
            <person name="Amoako-Attah I."/>
            <person name="Meinhardt L.W."/>
            <person name="Bailey B.A."/>
            <person name="Cohen S.P."/>
        </authorList>
    </citation>
    <scope>NUCLEOTIDE SEQUENCE [LARGE SCALE GENOMIC DNA]</scope>
    <source>
        <strain evidence="12 13">GH-19</strain>
    </source>
</reference>
<evidence type="ECO:0000259" key="10">
    <source>
        <dbReference type="Pfam" id="PF11838"/>
    </source>
</evidence>
<dbReference type="EMBL" id="JBANRG010000009">
    <property type="protein sequence ID" value="KAK7463560.1"/>
    <property type="molecule type" value="Genomic_DNA"/>
</dbReference>
<feature type="domain" description="ERAP1-like C-terminal" evidence="10">
    <location>
        <begin position="573"/>
        <end position="890"/>
    </location>
</feature>
<dbReference type="Pfam" id="PF01433">
    <property type="entry name" value="Peptidase_M1"/>
    <property type="match status" value="1"/>
</dbReference>
<dbReference type="SUPFAM" id="SSF55486">
    <property type="entry name" value="Metalloproteases ('zincins'), catalytic domain"/>
    <property type="match status" value="1"/>
</dbReference>
<dbReference type="InterPro" id="IPR034016">
    <property type="entry name" value="M1_APN-typ"/>
</dbReference>
<keyword evidence="3 8" id="KW-0645">Protease</keyword>
<keyword evidence="2 8" id="KW-0031">Aminopeptidase</keyword>
<keyword evidence="13" id="KW-1185">Reference proteome</keyword>
<dbReference type="Gene3D" id="2.60.40.1730">
    <property type="entry name" value="tricorn interacting facor f3 domain"/>
    <property type="match status" value="1"/>
</dbReference>
<dbReference type="Gene3D" id="2.60.40.1910">
    <property type="match status" value="1"/>
</dbReference>
<accession>A0ABR1JM67</accession>
<dbReference type="GO" id="GO:0016285">
    <property type="term" value="F:alanyl aminopeptidase activity"/>
    <property type="evidence" value="ECO:0007669"/>
    <property type="project" value="UniProtKB-EC"/>
</dbReference>
<evidence type="ECO:0000259" key="9">
    <source>
        <dbReference type="Pfam" id="PF01433"/>
    </source>
</evidence>
<evidence type="ECO:0000313" key="12">
    <source>
        <dbReference type="EMBL" id="KAK7463560.1"/>
    </source>
</evidence>
<dbReference type="EC" id="3.4.11.-" evidence="8"/>
<proteinExistence type="inferred from homology"/>
<dbReference type="Pfam" id="PF11838">
    <property type="entry name" value="ERAP1_C"/>
    <property type="match status" value="1"/>
</dbReference>
<dbReference type="SUPFAM" id="SSF63737">
    <property type="entry name" value="Leukotriene A4 hydrolase N-terminal domain"/>
    <property type="match status" value="1"/>
</dbReference>
<dbReference type="PRINTS" id="PR00756">
    <property type="entry name" value="ALADIPTASE"/>
</dbReference>
<dbReference type="InterPro" id="IPR050344">
    <property type="entry name" value="Peptidase_M1_aminopeptidases"/>
</dbReference>
<evidence type="ECO:0000313" key="13">
    <source>
        <dbReference type="Proteomes" id="UP001498398"/>
    </source>
</evidence>
<organism evidence="12 13">
    <name type="scientific">Marasmiellus scandens</name>
    <dbReference type="NCBI Taxonomy" id="2682957"/>
    <lineage>
        <taxon>Eukaryota</taxon>
        <taxon>Fungi</taxon>
        <taxon>Dikarya</taxon>
        <taxon>Basidiomycota</taxon>
        <taxon>Agaricomycotina</taxon>
        <taxon>Agaricomycetes</taxon>
        <taxon>Agaricomycetidae</taxon>
        <taxon>Agaricales</taxon>
        <taxon>Marasmiineae</taxon>
        <taxon>Omphalotaceae</taxon>
        <taxon>Marasmiellus</taxon>
    </lineage>
</organism>
<dbReference type="InterPro" id="IPR042097">
    <property type="entry name" value="Aminopeptidase_N-like_N_sf"/>
</dbReference>
<name>A0ABR1JM67_9AGAR</name>
<dbReference type="InterPro" id="IPR001930">
    <property type="entry name" value="Peptidase_M1"/>
</dbReference>
<feature type="domain" description="Peptidase M1 membrane alanine aminopeptidase" evidence="9">
    <location>
        <begin position="262"/>
        <end position="495"/>
    </location>
</feature>
<evidence type="ECO:0000259" key="11">
    <source>
        <dbReference type="Pfam" id="PF17900"/>
    </source>
</evidence>
<dbReference type="InterPro" id="IPR027268">
    <property type="entry name" value="Peptidase_M4/M1_CTD_sf"/>
</dbReference>
<dbReference type="InterPro" id="IPR045357">
    <property type="entry name" value="Aminopeptidase_N-like_N"/>
</dbReference>
<dbReference type="InterPro" id="IPR024571">
    <property type="entry name" value="ERAP1-like_C_dom"/>
</dbReference>
<dbReference type="CDD" id="cd09601">
    <property type="entry name" value="M1_APN-Q_like"/>
    <property type="match status" value="1"/>
</dbReference>
<gene>
    <name evidence="12" type="primary">APE2_2</name>
    <name evidence="12" type="ORF">VKT23_006907</name>
</gene>
<keyword evidence="4 8" id="KW-0479">Metal-binding</keyword>
<protein>
    <recommendedName>
        <fullName evidence="8">Aminopeptidase</fullName>
        <ecNumber evidence="8">3.4.11.-</ecNumber>
    </recommendedName>
</protein>
<dbReference type="Gene3D" id="1.10.390.10">
    <property type="entry name" value="Neutral Protease Domain 2"/>
    <property type="match status" value="1"/>
</dbReference>
<dbReference type="PANTHER" id="PTHR11533">
    <property type="entry name" value="PROTEASE M1 ZINC METALLOPROTEASE"/>
    <property type="match status" value="1"/>
</dbReference>
<evidence type="ECO:0000256" key="8">
    <source>
        <dbReference type="RuleBase" id="RU364040"/>
    </source>
</evidence>
<comment type="cofactor">
    <cofactor evidence="8">
        <name>Zn(2+)</name>
        <dbReference type="ChEBI" id="CHEBI:29105"/>
    </cofactor>
    <text evidence="8">Binds 1 zinc ion per subunit.</text>
</comment>
<evidence type="ECO:0000256" key="4">
    <source>
        <dbReference type="ARBA" id="ARBA00022723"/>
    </source>
</evidence>
<evidence type="ECO:0000256" key="7">
    <source>
        <dbReference type="ARBA" id="ARBA00023049"/>
    </source>
</evidence>
<keyword evidence="7 8" id="KW-0482">Metalloprotease</keyword>
<dbReference type="Proteomes" id="UP001498398">
    <property type="component" value="Unassembled WGS sequence"/>
</dbReference>
<evidence type="ECO:0000256" key="6">
    <source>
        <dbReference type="ARBA" id="ARBA00022833"/>
    </source>
</evidence>
<dbReference type="Gene3D" id="1.25.50.20">
    <property type="match status" value="1"/>
</dbReference>
<dbReference type="InterPro" id="IPR014782">
    <property type="entry name" value="Peptidase_M1_dom"/>
</dbReference>
<evidence type="ECO:0000256" key="2">
    <source>
        <dbReference type="ARBA" id="ARBA00022438"/>
    </source>
</evidence>
<evidence type="ECO:0000256" key="1">
    <source>
        <dbReference type="ARBA" id="ARBA00010136"/>
    </source>
</evidence>
<dbReference type="PANTHER" id="PTHR11533:SF174">
    <property type="entry name" value="PUROMYCIN-SENSITIVE AMINOPEPTIDASE-RELATED"/>
    <property type="match status" value="1"/>
</dbReference>
<dbReference type="Pfam" id="PF17900">
    <property type="entry name" value="Peptidase_M1_N"/>
    <property type="match status" value="1"/>
</dbReference>
<feature type="domain" description="Aminopeptidase N-like N-terminal" evidence="11">
    <location>
        <begin position="20"/>
        <end position="222"/>
    </location>
</feature>
<keyword evidence="6 8" id="KW-0862">Zinc</keyword>